<keyword evidence="2" id="KW-1185">Reference proteome</keyword>
<protein>
    <submittedName>
        <fullName evidence="1">Uncharacterized protein</fullName>
    </submittedName>
</protein>
<reference evidence="1" key="1">
    <citation type="submission" date="2022-02" db="EMBL/GenBank/DDBJ databases">
        <title>Plant Genome Project.</title>
        <authorList>
            <person name="Zhang R.-G."/>
        </authorList>
    </citation>
    <scope>NUCLEOTIDE SEQUENCE</scope>
    <source>
        <strain evidence="1">AT1</strain>
    </source>
</reference>
<proteinExistence type="predicted"/>
<dbReference type="EMBL" id="CM046398">
    <property type="protein sequence ID" value="KAI8531846.1"/>
    <property type="molecule type" value="Genomic_DNA"/>
</dbReference>
<evidence type="ECO:0000313" key="1">
    <source>
        <dbReference type="EMBL" id="KAI8531846.1"/>
    </source>
</evidence>
<organism evidence="1 2">
    <name type="scientific">Rhododendron molle</name>
    <name type="common">Chinese azalea</name>
    <name type="synonym">Azalea mollis</name>
    <dbReference type="NCBI Taxonomy" id="49168"/>
    <lineage>
        <taxon>Eukaryota</taxon>
        <taxon>Viridiplantae</taxon>
        <taxon>Streptophyta</taxon>
        <taxon>Embryophyta</taxon>
        <taxon>Tracheophyta</taxon>
        <taxon>Spermatophyta</taxon>
        <taxon>Magnoliopsida</taxon>
        <taxon>eudicotyledons</taxon>
        <taxon>Gunneridae</taxon>
        <taxon>Pentapetalae</taxon>
        <taxon>asterids</taxon>
        <taxon>Ericales</taxon>
        <taxon>Ericaceae</taxon>
        <taxon>Ericoideae</taxon>
        <taxon>Rhodoreae</taxon>
        <taxon>Rhododendron</taxon>
    </lineage>
</organism>
<dbReference type="Proteomes" id="UP001062846">
    <property type="component" value="Chromosome 11"/>
</dbReference>
<accession>A0ACC0LU91</accession>
<comment type="caution">
    <text evidence="1">The sequence shown here is derived from an EMBL/GenBank/DDBJ whole genome shotgun (WGS) entry which is preliminary data.</text>
</comment>
<sequence length="106" mass="12749">MYSQDVVWGRWRIRYEKLTGIDREKAAARPRRRWAMKMNGRFRGIRLPRCRKLNWRAFAILISPKRIDEMYGEIINRMKMMDDICPGIVFSGHWGLPILSHSIIRM</sequence>
<name>A0ACC0LU91_RHOML</name>
<gene>
    <name evidence="1" type="ORF">RHMOL_Rhmol11G0167500</name>
</gene>
<evidence type="ECO:0000313" key="2">
    <source>
        <dbReference type="Proteomes" id="UP001062846"/>
    </source>
</evidence>